<name>A7EJB2_SCLS1</name>
<dbReference type="HOGENOM" id="CLU_3406576_0_0_1"/>
<protein>
    <submittedName>
        <fullName evidence="1">Uncharacterized protein</fullName>
    </submittedName>
</protein>
<dbReference type="EMBL" id="CH476626">
    <property type="protein sequence ID" value="EDO02928.1"/>
    <property type="molecule type" value="Genomic_DNA"/>
</dbReference>
<accession>A7EJB2</accession>
<dbReference type="GeneID" id="5490346"/>
<sequence>MENPKMVRKVEGFEKFYLTGGGFKAVPPCA</sequence>
<dbReference type="RefSeq" id="XP_001593977.1">
    <property type="nucleotide sequence ID" value="XM_001593927.1"/>
</dbReference>
<proteinExistence type="predicted"/>
<dbReference type="InParanoid" id="A7EJB2"/>
<dbReference type="Proteomes" id="UP000001312">
    <property type="component" value="Unassembled WGS sequence"/>
</dbReference>
<organism evidence="1 2">
    <name type="scientific">Sclerotinia sclerotiorum (strain ATCC 18683 / 1980 / Ss-1)</name>
    <name type="common">White mold</name>
    <name type="synonym">Whetzelinia sclerotiorum</name>
    <dbReference type="NCBI Taxonomy" id="665079"/>
    <lineage>
        <taxon>Eukaryota</taxon>
        <taxon>Fungi</taxon>
        <taxon>Dikarya</taxon>
        <taxon>Ascomycota</taxon>
        <taxon>Pezizomycotina</taxon>
        <taxon>Leotiomycetes</taxon>
        <taxon>Helotiales</taxon>
        <taxon>Sclerotiniaceae</taxon>
        <taxon>Sclerotinia</taxon>
    </lineage>
</organism>
<keyword evidence="2" id="KW-1185">Reference proteome</keyword>
<evidence type="ECO:0000313" key="2">
    <source>
        <dbReference type="Proteomes" id="UP000001312"/>
    </source>
</evidence>
<dbReference type="AlphaFoldDB" id="A7EJB2"/>
<gene>
    <name evidence="1" type="ORF">SS1G_05405</name>
</gene>
<evidence type="ECO:0000313" key="1">
    <source>
        <dbReference type="EMBL" id="EDO02928.1"/>
    </source>
</evidence>
<reference evidence="2" key="1">
    <citation type="journal article" date="2011" name="PLoS Genet.">
        <title>Genomic analysis of the necrotrophic fungal pathogens Sclerotinia sclerotiorum and Botrytis cinerea.</title>
        <authorList>
            <person name="Amselem J."/>
            <person name="Cuomo C.A."/>
            <person name="van Kan J.A."/>
            <person name="Viaud M."/>
            <person name="Benito E.P."/>
            <person name="Couloux A."/>
            <person name="Coutinho P.M."/>
            <person name="de Vries R.P."/>
            <person name="Dyer P.S."/>
            <person name="Fillinger S."/>
            <person name="Fournier E."/>
            <person name="Gout L."/>
            <person name="Hahn M."/>
            <person name="Kohn L."/>
            <person name="Lapalu N."/>
            <person name="Plummer K.M."/>
            <person name="Pradier J.M."/>
            <person name="Quevillon E."/>
            <person name="Sharon A."/>
            <person name="Simon A."/>
            <person name="ten Have A."/>
            <person name="Tudzynski B."/>
            <person name="Tudzynski P."/>
            <person name="Wincker P."/>
            <person name="Andrew M."/>
            <person name="Anthouard V."/>
            <person name="Beever R.E."/>
            <person name="Beffa R."/>
            <person name="Benoit I."/>
            <person name="Bouzid O."/>
            <person name="Brault B."/>
            <person name="Chen Z."/>
            <person name="Choquer M."/>
            <person name="Collemare J."/>
            <person name="Cotton P."/>
            <person name="Danchin E.G."/>
            <person name="Da Silva C."/>
            <person name="Gautier A."/>
            <person name="Giraud C."/>
            <person name="Giraud T."/>
            <person name="Gonzalez C."/>
            <person name="Grossetete S."/>
            <person name="Guldener U."/>
            <person name="Henrissat B."/>
            <person name="Howlett B.J."/>
            <person name="Kodira C."/>
            <person name="Kretschmer M."/>
            <person name="Lappartient A."/>
            <person name="Leroch M."/>
            <person name="Levis C."/>
            <person name="Mauceli E."/>
            <person name="Neuveglise C."/>
            <person name="Oeser B."/>
            <person name="Pearson M."/>
            <person name="Poulain J."/>
            <person name="Poussereau N."/>
            <person name="Quesneville H."/>
            <person name="Rascle C."/>
            <person name="Schumacher J."/>
            <person name="Segurens B."/>
            <person name="Sexton A."/>
            <person name="Silva E."/>
            <person name="Sirven C."/>
            <person name="Soanes D.M."/>
            <person name="Talbot N.J."/>
            <person name="Templeton M."/>
            <person name="Yandava C."/>
            <person name="Yarden O."/>
            <person name="Zeng Q."/>
            <person name="Rollins J.A."/>
            <person name="Lebrun M.H."/>
            <person name="Dickman M."/>
        </authorList>
    </citation>
    <scope>NUCLEOTIDE SEQUENCE [LARGE SCALE GENOMIC DNA]</scope>
    <source>
        <strain evidence="2">ATCC 18683 / 1980 / Ss-1</strain>
    </source>
</reference>
<dbReference type="KEGG" id="ssl:SS1G_05405"/>